<evidence type="ECO:0000259" key="5">
    <source>
        <dbReference type="Pfam" id="PF25789"/>
    </source>
</evidence>
<dbReference type="OrthoDB" id="269405at2759"/>
<comment type="subcellular location">
    <subcellularLocation>
        <location evidence="1">Cytoplasm</location>
    </subcellularLocation>
</comment>
<evidence type="ECO:0000256" key="3">
    <source>
        <dbReference type="ARBA" id="ARBA00022490"/>
    </source>
</evidence>
<dbReference type="InterPro" id="IPR057982">
    <property type="entry name" value="TPR_NAA35"/>
</dbReference>
<evidence type="ECO:0000256" key="2">
    <source>
        <dbReference type="ARBA" id="ARBA00006289"/>
    </source>
</evidence>
<dbReference type="STRING" id="321146.A0A139HQT5"/>
<proteinExistence type="inferred from homology"/>
<dbReference type="EMBL" id="LFZN01000018">
    <property type="protein sequence ID" value="KXT04769.1"/>
    <property type="molecule type" value="Genomic_DNA"/>
</dbReference>
<reference evidence="6 7" key="1">
    <citation type="submission" date="2015-07" db="EMBL/GenBank/DDBJ databases">
        <title>Comparative genomics of the Sigatoka disease complex on banana suggests a link between parallel evolutionary changes in Pseudocercospora fijiensis and Pseudocercospora eumusae and increased virulence on the banana host.</title>
        <authorList>
            <person name="Chang T.-C."/>
            <person name="Salvucci A."/>
            <person name="Crous P.W."/>
            <person name="Stergiopoulos I."/>
        </authorList>
    </citation>
    <scope>NUCLEOTIDE SEQUENCE [LARGE SCALE GENOMIC DNA]</scope>
    <source>
        <strain evidence="6 7">CBS 114824</strain>
    </source>
</reference>
<evidence type="ECO:0000259" key="4">
    <source>
        <dbReference type="Pfam" id="PF04112"/>
    </source>
</evidence>
<keyword evidence="7" id="KW-1185">Reference proteome</keyword>
<dbReference type="AlphaFoldDB" id="A0A139HQT5"/>
<dbReference type="GO" id="GO:0031417">
    <property type="term" value="C:NatC complex"/>
    <property type="evidence" value="ECO:0007669"/>
    <property type="project" value="InterPro"/>
</dbReference>
<feature type="domain" description="NAA35-like TPR repeats" evidence="5">
    <location>
        <begin position="394"/>
        <end position="676"/>
    </location>
</feature>
<dbReference type="InterPro" id="IPR007244">
    <property type="entry name" value="Naa35_N"/>
</dbReference>
<evidence type="ECO:0000256" key="1">
    <source>
        <dbReference type="ARBA" id="ARBA00004496"/>
    </source>
</evidence>
<comment type="caution">
    <text evidence="6">The sequence shown here is derived from an EMBL/GenBank/DDBJ whole genome shotgun (WGS) entry which is preliminary data.</text>
</comment>
<gene>
    <name evidence="6" type="ORF">AC578_9740</name>
</gene>
<organism evidence="6 7">
    <name type="scientific">Pseudocercospora eumusae</name>
    <dbReference type="NCBI Taxonomy" id="321146"/>
    <lineage>
        <taxon>Eukaryota</taxon>
        <taxon>Fungi</taxon>
        <taxon>Dikarya</taxon>
        <taxon>Ascomycota</taxon>
        <taxon>Pezizomycotina</taxon>
        <taxon>Dothideomycetes</taxon>
        <taxon>Dothideomycetidae</taxon>
        <taxon>Mycosphaerellales</taxon>
        <taxon>Mycosphaerellaceae</taxon>
        <taxon>Pseudocercospora</taxon>
    </lineage>
</organism>
<accession>A0A139HQT5</accession>
<dbReference type="InterPro" id="IPR057983">
    <property type="entry name" value="NAA35-like_N"/>
</dbReference>
<evidence type="ECO:0000313" key="7">
    <source>
        <dbReference type="Proteomes" id="UP000070133"/>
    </source>
</evidence>
<dbReference type="Proteomes" id="UP000070133">
    <property type="component" value="Unassembled WGS sequence"/>
</dbReference>
<protein>
    <recommendedName>
        <fullName evidence="8">Mak10 subunit, NatC N(Alpha)-terminal acetyltransferase</fullName>
    </recommendedName>
</protein>
<name>A0A139HQT5_9PEZI</name>
<keyword evidence="3" id="KW-0963">Cytoplasm</keyword>
<dbReference type="Pfam" id="PF25789">
    <property type="entry name" value="TPR_NAA35"/>
    <property type="match status" value="1"/>
</dbReference>
<dbReference type="Pfam" id="PF04112">
    <property type="entry name" value="Mak10"/>
    <property type="match status" value="1"/>
</dbReference>
<dbReference type="PANTHER" id="PTHR21373">
    <property type="entry name" value="GLUCOSE REPRESSIBLE PROTEIN MAK10"/>
    <property type="match status" value="1"/>
</dbReference>
<dbReference type="PANTHER" id="PTHR21373:SF0">
    <property type="entry name" value="N-ALPHA-ACETYLTRANSFERASE 35, NATC AUXILIARY SUBUNIT"/>
    <property type="match status" value="1"/>
</dbReference>
<evidence type="ECO:0008006" key="8">
    <source>
        <dbReference type="Google" id="ProtNLM"/>
    </source>
</evidence>
<feature type="domain" description="NAA35-like N-terminal" evidence="4">
    <location>
        <begin position="59"/>
        <end position="216"/>
    </location>
</feature>
<comment type="similarity">
    <text evidence="2">Belongs to the MAK10 family.</text>
</comment>
<sequence>MSTMQNGVGEDMSNATGAATRILQEANQMRQERQQHMRQRRTLDITDQFIDASQRLKPGVLIKDESFTLFEAVGALEIMDDKMDSGYVPPGDTFEADFDPSQDLSPQQAIWIMDELLRLEMLFHAGYPLSQNVFTSLHIFRLIDPENRNPYPFDFGHNVGHKQPLVHTVLHAYCIAVLKCCDLALRCIQSQIYFEEEDFVTSLFGRELCIQLGPQEALTLLTDAITWLEESTLDRAFVEQITLRLSIRKEMLFCFDEPLPLAQDYWARLRVELVNLKLQPQSDEECHKAFSDKVQRQLATSTPPRPMPRLALKDALEQWLQMCDDAIAAQQLSCTDFVRHPISLLTSTWKFGYRLPEPVTLARAKMQESLTWEEGGDYDGGATELLLADIREKVLPGDWIAERDSFSIEMPTDKRHKTSRIFLDFMSQGLGDYINLYRMVCQNRSRMRRMLTQATILWDELESKAKDFDQELNNIAARSFRCGHAPLGPLALWTKLQKLQICEWTVQVGFETDIFQADELGIMYELLGWFAGRRRMHLEAIQYQLHVWPGAESYQPIFRARMKASRAWKERELSLCTATQLLAEASSLLYRYLQSCELIERRDRKTYFKVEEQYEARMKPFLGMQSDVIPRADKLYASAIGRSSHVPFDSTRSAISRCVAEAKKCLETLKASPDEEGKKPLKPLFVVCIAVSTTLARLDQIRRSHSVNEHKSSSAASLKRYAEVIIQPPGAKRHDDWWIVPEVRAKK</sequence>
<evidence type="ECO:0000313" key="6">
    <source>
        <dbReference type="EMBL" id="KXT04769.1"/>
    </source>
</evidence>